<feature type="transmembrane region" description="Helical" evidence="1">
    <location>
        <begin position="219"/>
        <end position="239"/>
    </location>
</feature>
<feature type="transmembrane region" description="Helical" evidence="1">
    <location>
        <begin position="113"/>
        <end position="134"/>
    </location>
</feature>
<feature type="transmembrane region" description="Helical" evidence="1">
    <location>
        <begin position="146"/>
        <end position="166"/>
    </location>
</feature>
<reference evidence="2 3" key="1">
    <citation type="submission" date="2024-01" db="EMBL/GenBank/DDBJ databases">
        <title>Genome insights into Plantactinospora sonchi sp. nov.</title>
        <authorList>
            <person name="Wang L."/>
        </authorList>
    </citation>
    <scope>NUCLEOTIDE SEQUENCE [LARGE SCALE GENOMIC DNA]</scope>
    <source>
        <strain evidence="2 3">NEAU-QY2</strain>
    </source>
</reference>
<dbReference type="PANTHER" id="PTHR36840:SF1">
    <property type="entry name" value="BLL5714 PROTEIN"/>
    <property type="match status" value="1"/>
</dbReference>
<gene>
    <name evidence="2" type="ORF">V1633_31355</name>
</gene>
<evidence type="ECO:0000313" key="3">
    <source>
        <dbReference type="Proteomes" id="UP001332243"/>
    </source>
</evidence>
<keyword evidence="1" id="KW-1133">Transmembrane helix</keyword>
<evidence type="ECO:0000313" key="2">
    <source>
        <dbReference type="EMBL" id="MEE6262986.1"/>
    </source>
</evidence>
<feature type="transmembrane region" description="Helical" evidence="1">
    <location>
        <begin position="83"/>
        <end position="106"/>
    </location>
</feature>
<name>A0ABU7S378_9ACTN</name>
<dbReference type="InterPro" id="IPR010640">
    <property type="entry name" value="Low_temperature_requirement_A"/>
</dbReference>
<feature type="transmembrane region" description="Helical" evidence="1">
    <location>
        <begin position="319"/>
        <end position="340"/>
    </location>
</feature>
<dbReference type="PANTHER" id="PTHR36840">
    <property type="entry name" value="BLL5714 PROTEIN"/>
    <property type="match status" value="1"/>
</dbReference>
<feature type="transmembrane region" description="Helical" evidence="1">
    <location>
        <begin position="245"/>
        <end position="264"/>
    </location>
</feature>
<organism evidence="2 3">
    <name type="scientific">Plantactinospora sonchi</name>
    <dbReference type="NCBI Taxonomy" id="1544735"/>
    <lineage>
        <taxon>Bacteria</taxon>
        <taxon>Bacillati</taxon>
        <taxon>Actinomycetota</taxon>
        <taxon>Actinomycetes</taxon>
        <taxon>Micromonosporales</taxon>
        <taxon>Micromonosporaceae</taxon>
        <taxon>Plantactinospora</taxon>
    </lineage>
</organism>
<keyword evidence="1" id="KW-0472">Membrane</keyword>
<accession>A0ABU7S378</accession>
<keyword evidence="1" id="KW-0812">Transmembrane</keyword>
<comment type="caution">
    <text evidence="2">The sequence shown here is derived from an EMBL/GenBank/DDBJ whole genome shotgun (WGS) entry which is preliminary data.</text>
</comment>
<dbReference type="Pfam" id="PF06772">
    <property type="entry name" value="LtrA"/>
    <property type="match status" value="1"/>
</dbReference>
<sequence>MAERPTYRLLRGEASSQRATFLELFLDLVFVFALTRVSERLILDFTTEQRILFSEGGQTLLLFLALWHIWATTAWITSRAEPAVPTVQMLVILTMVGSMVMAVALPRGFGSQAVAFAGAYVAVQFGRTLVATVGAHGNPDPTSPHAHVRLLLWSGLTAVLWILGAVTNDRVRRSVLWSLALTLDYLGTASGWPVPRLGRSRYAGQVIAGEHLAERYQQFLLIALGESIFVIGITFSGGGGNFTPARTAGFGLALLTTVLLWRIYFHRAGDVLPLAITRARHPARLGQAAGYSHLVMIAGIVLTGAGYELFIAEPVGTTMPVWLLAILGGPALFLAGRAGFEFLTFARISRSRVAGLLGLGAVVPAMFHLPPLAVAGTAAVVLSGVALADLWRSHGRAPEQPAPPG</sequence>
<feature type="transmembrane region" description="Helical" evidence="1">
    <location>
        <begin position="285"/>
        <end position="307"/>
    </location>
</feature>
<feature type="transmembrane region" description="Helical" evidence="1">
    <location>
        <begin position="352"/>
        <end position="367"/>
    </location>
</feature>
<dbReference type="EMBL" id="JAZGQK010000033">
    <property type="protein sequence ID" value="MEE6262986.1"/>
    <property type="molecule type" value="Genomic_DNA"/>
</dbReference>
<feature type="transmembrane region" description="Helical" evidence="1">
    <location>
        <begin position="59"/>
        <end position="77"/>
    </location>
</feature>
<dbReference type="Proteomes" id="UP001332243">
    <property type="component" value="Unassembled WGS sequence"/>
</dbReference>
<evidence type="ECO:0000256" key="1">
    <source>
        <dbReference type="SAM" id="Phobius"/>
    </source>
</evidence>
<proteinExistence type="predicted"/>
<protein>
    <submittedName>
        <fullName evidence="2">Low temperature requirement protein A</fullName>
    </submittedName>
</protein>
<keyword evidence="3" id="KW-1185">Reference proteome</keyword>
<dbReference type="RefSeq" id="WP_331217918.1">
    <property type="nucleotide sequence ID" value="NZ_JAZGQK010000033.1"/>
</dbReference>